<protein>
    <submittedName>
        <fullName evidence="1">Uncharacterized protein</fullName>
    </submittedName>
</protein>
<dbReference type="Proteomes" id="UP000568380">
    <property type="component" value="Unassembled WGS sequence"/>
</dbReference>
<dbReference type="EMBL" id="JACHIN010000011">
    <property type="protein sequence ID" value="MBB5081556.1"/>
    <property type="molecule type" value="Genomic_DNA"/>
</dbReference>
<proteinExistence type="predicted"/>
<sequence>MTSPLYRAAASGLRERGPIGSSTNQRVITISCV</sequence>
<reference evidence="1 2" key="1">
    <citation type="submission" date="2020-08" db="EMBL/GenBank/DDBJ databases">
        <title>Genomic Encyclopedia of Type Strains, Phase IV (KMG-IV): sequencing the most valuable type-strain genomes for metagenomic binning, comparative biology and taxonomic classification.</title>
        <authorList>
            <person name="Goeker M."/>
        </authorList>
    </citation>
    <scope>NUCLEOTIDE SEQUENCE [LARGE SCALE GENOMIC DNA]</scope>
    <source>
        <strain evidence="1 2">DSM 45385</strain>
    </source>
</reference>
<accession>A0A7W8A8G5</accession>
<name>A0A7W8A8G5_9ACTN</name>
<evidence type="ECO:0000313" key="1">
    <source>
        <dbReference type="EMBL" id="MBB5081556.1"/>
    </source>
</evidence>
<organism evidence="1 2">
    <name type="scientific">Nonomuraea endophytica</name>
    <dbReference type="NCBI Taxonomy" id="714136"/>
    <lineage>
        <taxon>Bacteria</taxon>
        <taxon>Bacillati</taxon>
        <taxon>Actinomycetota</taxon>
        <taxon>Actinomycetes</taxon>
        <taxon>Streptosporangiales</taxon>
        <taxon>Streptosporangiaceae</taxon>
        <taxon>Nonomuraea</taxon>
    </lineage>
</organism>
<evidence type="ECO:0000313" key="2">
    <source>
        <dbReference type="Proteomes" id="UP000568380"/>
    </source>
</evidence>
<comment type="caution">
    <text evidence="1">The sequence shown here is derived from an EMBL/GenBank/DDBJ whole genome shotgun (WGS) entry which is preliminary data.</text>
</comment>
<gene>
    <name evidence="1" type="ORF">HNR40_007051</name>
</gene>
<keyword evidence="2" id="KW-1185">Reference proteome</keyword>
<dbReference type="AlphaFoldDB" id="A0A7W8A8G5"/>